<dbReference type="EMBL" id="CP040749">
    <property type="protein sequence ID" value="QCX40743.1"/>
    <property type="molecule type" value="Genomic_DNA"/>
</dbReference>
<evidence type="ECO:0000313" key="3">
    <source>
        <dbReference type="Proteomes" id="UP000306229"/>
    </source>
</evidence>
<dbReference type="InterPro" id="IPR006016">
    <property type="entry name" value="UspA"/>
</dbReference>
<organism evidence="2 3">
    <name type="scientific">Aureibaculum algae</name>
    <dbReference type="NCBI Taxonomy" id="2584122"/>
    <lineage>
        <taxon>Bacteria</taxon>
        <taxon>Pseudomonadati</taxon>
        <taxon>Bacteroidota</taxon>
        <taxon>Flavobacteriia</taxon>
        <taxon>Flavobacteriales</taxon>
        <taxon>Flavobacteriaceae</taxon>
        <taxon>Aureibaculum</taxon>
    </lineage>
</organism>
<dbReference type="RefSeq" id="WP_138951982.1">
    <property type="nucleotide sequence ID" value="NZ_CP040749.1"/>
</dbReference>
<dbReference type="OrthoDB" id="1421767at2"/>
<accession>A0A5B7TZ74</accession>
<dbReference type="SUPFAM" id="SSF52402">
    <property type="entry name" value="Adenine nucleotide alpha hydrolases-like"/>
    <property type="match status" value="1"/>
</dbReference>
<evidence type="ECO:0000313" key="2">
    <source>
        <dbReference type="EMBL" id="QCX40743.1"/>
    </source>
</evidence>
<dbReference type="Gene3D" id="3.40.50.12370">
    <property type="match status" value="1"/>
</dbReference>
<keyword evidence="3" id="KW-1185">Reference proteome</keyword>
<evidence type="ECO:0000259" key="1">
    <source>
        <dbReference type="Pfam" id="PF00582"/>
    </source>
</evidence>
<name>A0A5B7TZ74_9FLAO</name>
<gene>
    <name evidence="2" type="ORF">FF125_20705</name>
</gene>
<reference evidence="2 3" key="1">
    <citation type="submission" date="2019-05" db="EMBL/GenBank/DDBJ databases">
        <title>Algicella ahnfeltiae gen. nov., sp. nov., a novel marine bacterium of the family Flavobacteriaceae isolated from a red alga.</title>
        <authorList>
            <person name="Nedashkovskaya O.I."/>
            <person name="Kukhlevskiy A.D."/>
            <person name="Kim S.-G."/>
            <person name="Zhukova N.V."/>
            <person name="Mikhailov V.V."/>
        </authorList>
    </citation>
    <scope>NUCLEOTIDE SEQUENCE [LARGE SCALE GENOMIC DNA]</scope>
    <source>
        <strain evidence="2 3">10Alg115</strain>
    </source>
</reference>
<dbReference type="CDD" id="cd00293">
    <property type="entry name" value="USP-like"/>
    <property type="match status" value="1"/>
</dbReference>
<protein>
    <submittedName>
        <fullName evidence="2">Universal stress protein</fullName>
    </submittedName>
</protein>
<feature type="domain" description="UspA" evidence="1">
    <location>
        <begin position="2"/>
        <end position="132"/>
    </location>
</feature>
<dbReference type="Proteomes" id="UP000306229">
    <property type="component" value="Chromosome"/>
</dbReference>
<dbReference type="AlphaFoldDB" id="A0A5B7TZ74"/>
<dbReference type="Pfam" id="PF00582">
    <property type="entry name" value="Usp"/>
    <property type="match status" value="1"/>
</dbReference>
<dbReference type="KEGG" id="fbe:FF125_20705"/>
<sequence length="261" mass="29129">MNTLLVPVGSPKKALNTLQYAIDLVEGTQAKIYLVKAYGVTKVAGSLKNMDAFMEAEADHDLENVIAHVDKKGIEIISKSIGGSAKDIIKRVAKQLKIDLIVAGSNSDSKIFIGKTPGYLIKNTDLPVLFVPRNYRFKKINTVLMTIKSGVISRENLLLPLHKIMNLHNSKLELLRVITPKSTDEDGNLDATLNDLLTNYSTSKNETIYEGLKESIDKISPDLICVIRRKRGFFKRLWANDKVYKKDFESDLPLLVLKGSE</sequence>
<proteinExistence type="predicted"/>